<dbReference type="SMART" id="SM00448">
    <property type="entry name" value="REC"/>
    <property type="match status" value="1"/>
</dbReference>
<feature type="DNA-binding region" description="OmpR/PhoB-type" evidence="5">
    <location>
        <begin position="127"/>
        <end position="232"/>
    </location>
</feature>
<dbReference type="InParanoid" id="E9I5S1"/>
<dbReference type="Pfam" id="PF00486">
    <property type="entry name" value="Trans_reg_C"/>
    <property type="match status" value="1"/>
</dbReference>
<evidence type="ECO:0000256" key="5">
    <source>
        <dbReference type="PROSITE-ProRule" id="PRU01091"/>
    </source>
</evidence>
<dbReference type="InterPro" id="IPR001789">
    <property type="entry name" value="Sig_transdc_resp-reg_receiver"/>
</dbReference>
<dbReference type="PANTHER" id="PTHR48111">
    <property type="entry name" value="REGULATOR OF RPOS"/>
    <property type="match status" value="1"/>
</dbReference>
<evidence type="ECO:0000259" key="6">
    <source>
        <dbReference type="PROSITE" id="PS50110"/>
    </source>
</evidence>
<dbReference type="PROSITE" id="PS51755">
    <property type="entry name" value="OMPR_PHOB"/>
    <property type="match status" value="1"/>
</dbReference>
<sequence>MEDSMHIALLEDEQTLAADVQTLLSNAGHSVVHFPDGHQIMRALLKDTFDLLVLDWNVPGPDGLEVLKHVRNNMKFDTPVIFLTSNNAEQQIVIALNAGADDYCTKPIRPFEFMARVGALQRRFLPKHALEVDGELMDGYVFERSQRTVTIYGKCVNLTEKEYELARLMFQNIDRPISRHRIMQEVWGREEDTLSRTLDVHISWVRRKLDIGAGAQYLRLVVVHGFGYRLMKITQQESEQQ</sequence>
<name>E9I5S1_DAPPU</name>
<dbReference type="PANTHER" id="PTHR48111:SF40">
    <property type="entry name" value="PHOSPHATE REGULON TRANSCRIPTIONAL REGULATORY PROTEIN PHOB"/>
    <property type="match status" value="1"/>
</dbReference>
<evidence type="ECO:0000313" key="9">
    <source>
        <dbReference type="Proteomes" id="UP000000305"/>
    </source>
</evidence>
<dbReference type="EMBL" id="GL735842">
    <property type="protein sequence ID" value="EFX60659.1"/>
    <property type="molecule type" value="Genomic_DNA"/>
</dbReference>
<dbReference type="InterPro" id="IPR011006">
    <property type="entry name" value="CheY-like_superfamily"/>
</dbReference>
<evidence type="ECO:0000313" key="8">
    <source>
        <dbReference type="EMBL" id="EFX60659.1"/>
    </source>
</evidence>
<dbReference type="HOGENOM" id="CLU_000445_30_0_1"/>
<dbReference type="CDD" id="cd00383">
    <property type="entry name" value="trans_reg_C"/>
    <property type="match status" value="1"/>
</dbReference>
<dbReference type="SMART" id="SM00862">
    <property type="entry name" value="Trans_reg_C"/>
    <property type="match status" value="1"/>
</dbReference>
<dbReference type="GO" id="GO:0006355">
    <property type="term" value="P:regulation of DNA-templated transcription"/>
    <property type="evidence" value="ECO:0000318"/>
    <property type="project" value="GO_Central"/>
</dbReference>
<dbReference type="GO" id="GO:0005829">
    <property type="term" value="C:cytosol"/>
    <property type="evidence" value="ECO:0000318"/>
    <property type="project" value="GO_Central"/>
</dbReference>
<dbReference type="CDD" id="cd17574">
    <property type="entry name" value="REC_OmpR"/>
    <property type="match status" value="1"/>
</dbReference>
<dbReference type="InterPro" id="IPR001867">
    <property type="entry name" value="OmpR/PhoB-type_DNA-bd"/>
</dbReference>
<feature type="domain" description="OmpR/PhoB-type" evidence="7">
    <location>
        <begin position="127"/>
        <end position="232"/>
    </location>
</feature>
<dbReference type="PhylomeDB" id="E9I5S1"/>
<dbReference type="Gene3D" id="3.40.50.2300">
    <property type="match status" value="1"/>
</dbReference>
<dbReference type="Proteomes" id="UP000000305">
    <property type="component" value="Unassembled WGS sequence"/>
</dbReference>
<dbReference type="STRING" id="6669.E9I5S1"/>
<feature type="modified residue" description="4-aspartylphosphate" evidence="4">
    <location>
        <position position="55"/>
    </location>
</feature>
<dbReference type="InterPro" id="IPR039420">
    <property type="entry name" value="WalR-like"/>
</dbReference>
<feature type="domain" description="Response regulatory" evidence="6">
    <location>
        <begin position="6"/>
        <end position="121"/>
    </location>
</feature>
<evidence type="ECO:0000259" key="7">
    <source>
        <dbReference type="PROSITE" id="PS51755"/>
    </source>
</evidence>
<dbReference type="GO" id="GO:0032993">
    <property type="term" value="C:protein-DNA complex"/>
    <property type="evidence" value="ECO:0000318"/>
    <property type="project" value="GO_Central"/>
</dbReference>
<keyword evidence="3 5" id="KW-0238">DNA-binding</keyword>
<reference evidence="8 9" key="1">
    <citation type="journal article" date="2011" name="Science">
        <title>The ecoresponsive genome of Daphnia pulex.</title>
        <authorList>
            <person name="Colbourne J.K."/>
            <person name="Pfrender M.E."/>
            <person name="Gilbert D."/>
            <person name="Thomas W.K."/>
            <person name="Tucker A."/>
            <person name="Oakley T.H."/>
            <person name="Tokishita S."/>
            <person name="Aerts A."/>
            <person name="Arnold G.J."/>
            <person name="Basu M.K."/>
            <person name="Bauer D.J."/>
            <person name="Caceres C.E."/>
            <person name="Carmel L."/>
            <person name="Casola C."/>
            <person name="Choi J.H."/>
            <person name="Detter J.C."/>
            <person name="Dong Q."/>
            <person name="Dusheyko S."/>
            <person name="Eads B.D."/>
            <person name="Frohlich T."/>
            <person name="Geiler-Samerotte K.A."/>
            <person name="Gerlach D."/>
            <person name="Hatcher P."/>
            <person name="Jogdeo S."/>
            <person name="Krijgsveld J."/>
            <person name="Kriventseva E.V."/>
            <person name="Kultz D."/>
            <person name="Laforsch C."/>
            <person name="Lindquist E."/>
            <person name="Lopez J."/>
            <person name="Manak J.R."/>
            <person name="Muller J."/>
            <person name="Pangilinan J."/>
            <person name="Patwardhan R.P."/>
            <person name="Pitluck S."/>
            <person name="Pritham E.J."/>
            <person name="Rechtsteiner A."/>
            <person name="Rho M."/>
            <person name="Rogozin I.B."/>
            <person name="Sakarya O."/>
            <person name="Salamov A."/>
            <person name="Schaack S."/>
            <person name="Shapiro H."/>
            <person name="Shiga Y."/>
            <person name="Skalitzky C."/>
            <person name="Smith Z."/>
            <person name="Souvorov A."/>
            <person name="Sung W."/>
            <person name="Tang Z."/>
            <person name="Tsuchiya D."/>
            <person name="Tu H."/>
            <person name="Vos H."/>
            <person name="Wang M."/>
            <person name="Wolf Y.I."/>
            <person name="Yamagata H."/>
            <person name="Yamada T."/>
            <person name="Ye Y."/>
            <person name="Shaw J.R."/>
            <person name="Andrews J."/>
            <person name="Crease T.J."/>
            <person name="Tang H."/>
            <person name="Lucas S.M."/>
            <person name="Robertson H.M."/>
            <person name="Bork P."/>
            <person name="Koonin E.V."/>
            <person name="Zdobnov E.M."/>
            <person name="Grigoriev I.V."/>
            <person name="Lynch M."/>
            <person name="Boore J.L."/>
        </authorList>
    </citation>
    <scope>NUCLEOTIDE SEQUENCE [LARGE SCALE GENOMIC DNA]</scope>
</reference>
<dbReference type="OrthoDB" id="19824at2759"/>
<keyword evidence="2" id="KW-0902">Two-component regulatory system</keyword>
<gene>
    <name evidence="8" type="ORF">DAPPUDRAFT_342135</name>
</gene>
<dbReference type="AlphaFoldDB" id="E9I5S1"/>
<dbReference type="PROSITE" id="PS50110">
    <property type="entry name" value="RESPONSE_REGULATORY"/>
    <property type="match status" value="1"/>
</dbReference>
<keyword evidence="9" id="KW-1185">Reference proteome</keyword>
<dbReference type="KEGG" id="dpx:DAPPUDRAFT_342135"/>
<dbReference type="GO" id="GO:0000156">
    <property type="term" value="F:phosphorelay response regulator activity"/>
    <property type="evidence" value="ECO:0000318"/>
    <property type="project" value="GO_Central"/>
</dbReference>
<dbReference type="OMA" id="MDVDRHT"/>
<accession>E9I5S1</accession>
<dbReference type="Gene3D" id="6.10.250.690">
    <property type="match status" value="1"/>
</dbReference>
<dbReference type="SUPFAM" id="SSF52172">
    <property type="entry name" value="CheY-like"/>
    <property type="match status" value="1"/>
</dbReference>
<keyword evidence="1 4" id="KW-0597">Phosphoprotein</keyword>
<proteinExistence type="predicted"/>
<dbReference type="GO" id="GO:0000976">
    <property type="term" value="F:transcription cis-regulatory region binding"/>
    <property type="evidence" value="ECO:0000318"/>
    <property type="project" value="GO_Central"/>
</dbReference>
<evidence type="ECO:0000256" key="1">
    <source>
        <dbReference type="ARBA" id="ARBA00022553"/>
    </source>
</evidence>
<dbReference type="Pfam" id="PF00072">
    <property type="entry name" value="Response_reg"/>
    <property type="match status" value="1"/>
</dbReference>
<organism evidence="8 9">
    <name type="scientific">Daphnia pulex</name>
    <name type="common">Water flea</name>
    <dbReference type="NCBI Taxonomy" id="6669"/>
    <lineage>
        <taxon>Eukaryota</taxon>
        <taxon>Metazoa</taxon>
        <taxon>Ecdysozoa</taxon>
        <taxon>Arthropoda</taxon>
        <taxon>Crustacea</taxon>
        <taxon>Branchiopoda</taxon>
        <taxon>Diplostraca</taxon>
        <taxon>Cladocera</taxon>
        <taxon>Anomopoda</taxon>
        <taxon>Daphniidae</taxon>
        <taxon>Daphnia</taxon>
    </lineage>
</organism>
<evidence type="ECO:0000256" key="3">
    <source>
        <dbReference type="ARBA" id="ARBA00023125"/>
    </source>
</evidence>
<protein>
    <submittedName>
        <fullName evidence="8">Uncharacterized protein</fullName>
    </submittedName>
</protein>
<dbReference type="InterPro" id="IPR036388">
    <property type="entry name" value="WH-like_DNA-bd_sf"/>
</dbReference>
<evidence type="ECO:0000256" key="2">
    <source>
        <dbReference type="ARBA" id="ARBA00023012"/>
    </source>
</evidence>
<dbReference type="eggNOG" id="ENOG502S0V7">
    <property type="taxonomic scope" value="Eukaryota"/>
</dbReference>
<dbReference type="Gene3D" id="1.10.10.10">
    <property type="entry name" value="Winged helix-like DNA-binding domain superfamily/Winged helix DNA-binding domain"/>
    <property type="match status" value="1"/>
</dbReference>
<evidence type="ECO:0000256" key="4">
    <source>
        <dbReference type="PROSITE-ProRule" id="PRU00169"/>
    </source>
</evidence>